<dbReference type="InterPro" id="IPR010317">
    <property type="entry name" value="WxLIP_PGBD"/>
</dbReference>
<evidence type="ECO:0000259" key="4">
    <source>
        <dbReference type="Pfam" id="PF11797"/>
    </source>
</evidence>
<name>A0ABY4PHC7_9LACO</name>
<proteinExistence type="predicted"/>
<keyword evidence="2" id="KW-0732">Signal</keyword>
<keyword evidence="1" id="KW-0472">Membrane</keyword>
<keyword evidence="1" id="KW-1133">Transmembrane helix</keyword>
<sequence>MKIFRINIILFAFFILLFLSDSISANASNTSFSATPVLSGDNSNKDQNSYFDINSQPSQNHQLKVKITNTGDSVIKIHAKVNTALTSDGIEVSYASNDVNKFDASMKYPLSKLTTNGDKHDVSVPAKSDVIINFNVESPASNFNGTILGSLTFTSDPESSGNKGNVKINNAYSYVIPVVINQGTKAKPHLNVSNADGKVINGVNTFYAHFKNDQPVLMTGVEVDNSVYTKESYSNRDKPLYSTKKKNGSIAPNTNFNAVIPTNKSFKAGDYVFVSKVYWGNHFWRYVNHFHISISKAYEDNKTATNSNNNDIWIWIMGVIIAILLLIIAAMAIIYIHNKKRK</sequence>
<dbReference type="Pfam" id="PF06030">
    <property type="entry name" value="WxLIP_PGBD"/>
    <property type="match status" value="1"/>
</dbReference>
<gene>
    <name evidence="5" type="ORF">MOO46_06055</name>
</gene>
<feature type="domain" description="WxL Interacting Protein host binding" evidence="4">
    <location>
        <begin position="165"/>
        <end position="301"/>
    </location>
</feature>
<dbReference type="InterPro" id="IPR021759">
    <property type="entry name" value="WxLIP_HBD"/>
</dbReference>
<protein>
    <submittedName>
        <fullName evidence="5">DUF916 and DUF3324 domain-containing protein</fullName>
    </submittedName>
</protein>
<dbReference type="Pfam" id="PF11797">
    <property type="entry name" value="WxLIP_HBD"/>
    <property type="match status" value="1"/>
</dbReference>
<evidence type="ECO:0000313" key="5">
    <source>
        <dbReference type="EMBL" id="UQS84807.1"/>
    </source>
</evidence>
<organism evidence="5 6">
    <name type="scientific">Apilactobacillus apisilvae</name>
    <dbReference type="NCBI Taxonomy" id="2923364"/>
    <lineage>
        <taxon>Bacteria</taxon>
        <taxon>Bacillati</taxon>
        <taxon>Bacillota</taxon>
        <taxon>Bacilli</taxon>
        <taxon>Lactobacillales</taxon>
        <taxon>Lactobacillaceae</taxon>
        <taxon>Apilactobacillus</taxon>
    </lineage>
</organism>
<dbReference type="RefSeq" id="WP_249510790.1">
    <property type="nucleotide sequence ID" value="NZ_CP093362.1"/>
</dbReference>
<dbReference type="EMBL" id="CP093362">
    <property type="protein sequence ID" value="UQS84807.1"/>
    <property type="molecule type" value="Genomic_DNA"/>
</dbReference>
<feature type="domain" description="WxL Interacting Protein peptidoglycan binding" evidence="3">
    <location>
        <begin position="32"/>
        <end position="154"/>
    </location>
</feature>
<keyword evidence="1" id="KW-0812">Transmembrane</keyword>
<evidence type="ECO:0000256" key="1">
    <source>
        <dbReference type="SAM" id="Phobius"/>
    </source>
</evidence>
<feature type="signal peptide" evidence="2">
    <location>
        <begin position="1"/>
        <end position="27"/>
    </location>
</feature>
<keyword evidence="6" id="KW-1185">Reference proteome</keyword>
<accession>A0ABY4PHC7</accession>
<dbReference type="Proteomes" id="UP000831859">
    <property type="component" value="Chromosome"/>
</dbReference>
<reference evidence="5 6" key="1">
    <citation type="journal article" date="2022" name="Int. J. Syst. Evol. Microbiol.">
        <title>Apilactobacillus apisilvae sp. nov., Nicolia spurrieriana gen. nov. sp. nov., Bombilactobacillus folatiphilus sp. nov. and Bombilactobacillus thymidiniphilus sp. nov., four new lactic acid bacterial isolates from stingless bees Tetragonula carbonaria and Austroplebeia australis.</title>
        <authorList>
            <person name="Oliphant S.A."/>
            <person name="Watson-Haigh N.S."/>
            <person name="Sumby K.M."/>
            <person name="Gardner J."/>
            <person name="Groom S."/>
            <person name="Jiranek V."/>
        </authorList>
    </citation>
    <scope>NUCLEOTIDE SEQUENCE [LARGE SCALE GENOMIC DNA]</scope>
    <source>
        <strain evidence="5 6">SG5_A10</strain>
    </source>
</reference>
<evidence type="ECO:0000313" key="6">
    <source>
        <dbReference type="Proteomes" id="UP000831859"/>
    </source>
</evidence>
<evidence type="ECO:0000259" key="3">
    <source>
        <dbReference type="Pfam" id="PF06030"/>
    </source>
</evidence>
<feature type="transmembrane region" description="Helical" evidence="1">
    <location>
        <begin position="312"/>
        <end position="336"/>
    </location>
</feature>
<evidence type="ECO:0000256" key="2">
    <source>
        <dbReference type="SAM" id="SignalP"/>
    </source>
</evidence>
<feature type="chain" id="PRO_5047469100" evidence="2">
    <location>
        <begin position="28"/>
        <end position="342"/>
    </location>
</feature>